<proteinExistence type="predicted"/>
<dbReference type="GO" id="GO:0016787">
    <property type="term" value="F:hydrolase activity"/>
    <property type="evidence" value="ECO:0007669"/>
    <property type="project" value="UniProtKB-KW"/>
</dbReference>
<dbReference type="EMBL" id="BAABCX010000001">
    <property type="protein sequence ID" value="GAA3532738.1"/>
    <property type="molecule type" value="Genomic_DNA"/>
</dbReference>
<dbReference type="Pfam" id="PF13419">
    <property type="entry name" value="HAD_2"/>
    <property type="match status" value="1"/>
</dbReference>
<dbReference type="RefSeq" id="WP_344955380.1">
    <property type="nucleotide sequence ID" value="NZ_BAABCX010000001.1"/>
</dbReference>
<dbReference type="Gene3D" id="3.40.50.1000">
    <property type="entry name" value="HAD superfamily/HAD-like"/>
    <property type="match status" value="1"/>
</dbReference>
<dbReference type="InterPro" id="IPR051806">
    <property type="entry name" value="HAD-like_SPP"/>
</dbReference>
<dbReference type="SFLD" id="SFLDS00003">
    <property type="entry name" value="Haloacid_Dehalogenase"/>
    <property type="match status" value="1"/>
</dbReference>
<comment type="caution">
    <text evidence="1">The sequence shown here is derived from an EMBL/GenBank/DDBJ whole genome shotgun (WGS) entry which is preliminary data.</text>
</comment>
<keyword evidence="1" id="KW-0378">Hydrolase</keyword>
<keyword evidence="2" id="KW-1185">Reference proteome</keyword>
<dbReference type="PANTHER" id="PTHR43481">
    <property type="entry name" value="FRUCTOSE-1-PHOSPHATE PHOSPHATASE"/>
    <property type="match status" value="1"/>
</dbReference>
<gene>
    <name evidence="1" type="ORF">GCM10022394_10090</name>
</gene>
<name>A0ABP6VDD4_9GAMM</name>
<dbReference type="PANTHER" id="PTHR43481:SF4">
    <property type="entry name" value="GLYCEROL-1-PHOSPHATE PHOSPHOHYDROLASE 1-RELATED"/>
    <property type="match status" value="1"/>
</dbReference>
<dbReference type="Proteomes" id="UP001500795">
    <property type="component" value="Unassembled WGS sequence"/>
</dbReference>
<dbReference type="InterPro" id="IPR006439">
    <property type="entry name" value="HAD-SF_hydro_IA"/>
</dbReference>
<evidence type="ECO:0000313" key="2">
    <source>
        <dbReference type="Proteomes" id="UP001500795"/>
    </source>
</evidence>
<organism evidence="1 2">
    <name type="scientific">Zobellella aerophila</name>
    <dbReference type="NCBI Taxonomy" id="870480"/>
    <lineage>
        <taxon>Bacteria</taxon>
        <taxon>Pseudomonadati</taxon>
        <taxon>Pseudomonadota</taxon>
        <taxon>Gammaproteobacteria</taxon>
        <taxon>Aeromonadales</taxon>
        <taxon>Aeromonadaceae</taxon>
        <taxon>Zobellella</taxon>
    </lineage>
</organism>
<dbReference type="NCBIfam" id="TIGR01509">
    <property type="entry name" value="HAD-SF-IA-v3"/>
    <property type="match status" value="1"/>
</dbReference>
<accession>A0ABP6VDD4</accession>
<sequence>MTVIAAKALIFDLDGTLVDTTAIVNQTWSRWCERHGISLASVLSICHGIPSREVIAALAPHLDIAAEVRWLEQAEMAAVSGVREIPGARELLCSLDERDWAICTSGTLPVSIPKLDTSILPLPRIRVTAERVSRGKPHPEPYLLAARLLGRAPQECVVFEDASAGIAAALAAGCRVVVIGESDIRHRRVLARIPHYQGVRYRGGELSLPV</sequence>
<dbReference type="InterPro" id="IPR023214">
    <property type="entry name" value="HAD_sf"/>
</dbReference>
<protein>
    <submittedName>
        <fullName evidence="1">HAD-IA family hydrolase</fullName>
    </submittedName>
</protein>
<dbReference type="InterPro" id="IPR023198">
    <property type="entry name" value="PGP-like_dom2"/>
</dbReference>
<dbReference type="InterPro" id="IPR041492">
    <property type="entry name" value="HAD_2"/>
</dbReference>
<dbReference type="SUPFAM" id="SSF56784">
    <property type="entry name" value="HAD-like"/>
    <property type="match status" value="1"/>
</dbReference>
<dbReference type="InterPro" id="IPR036412">
    <property type="entry name" value="HAD-like_sf"/>
</dbReference>
<dbReference type="SFLD" id="SFLDG01129">
    <property type="entry name" value="C1.5:_HAD__Beta-PGM__Phosphata"/>
    <property type="match status" value="1"/>
</dbReference>
<reference evidence="2" key="1">
    <citation type="journal article" date="2019" name="Int. J. Syst. Evol. Microbiol.">
        <title>The Global Catalogue of Microorganisms (GCM) 10K type strain sequencing project: providing services to taxonomists for standard genome sequencing and annotation.</title>
        <authorList>
            <consortium name="The Broad Institute Genomics Platform"/>
            <consortium name="The Broad Institute Genome Sequencing Center for Infectious Disease"/>
            <person name="Wu L."/>
            <person name="Ma J."/>
        </authorList>
    </citation>
    <scope>NUCLEOTIDE SEQUENCE [LARGE SCALE GENOMIC DNA]</scope>
    <source>
        <strain evidence="2">JCM 17110</strain>
    </source>
</reference>
<dbReference type="Gene3D" id="1.10.150.240">
    <property type="entry name" value="Putative phosphatase, domain 2"/>
    <property type="match status" value="1"/>
</dbReference>
<evidence type="ECO:0000313" key="1">
    <source>
        <dbReference type="EMBL" id="GAA3532738.1"/>
    </source>
</evidence>